<evidence type="ECO:0000313" key="3">
    <source>
        <dbReference type="EMBL" id="VZO38971.1"/>
    </source>
</evidence>
<protein>
    <recommendedName>
        <fullName evidence="5">BPP domain-containing protein</fullName>
    </recommendedName>
</protein>
<feature type="compositionally biased region" description="Gly residues" evidence="1">
    <location>
        <begin position="57"/>
        <end position="70"/>
    </location>
</feature>
<dbReference type="EMBL" id="CACRYJ010000053">
    <property type="protein sequence ID" value="VZO38971.1"/>
    <property type="molecule type" value="Genomic_DNA"/>
</dbReference>
<gene>
    <name evidence="3" type="ORF">HALOF300_03688</name>
</gene>
<name>A0A7M4DNF8_9MICO</name>
<evidence type="ECO:0000313" key="4">
    <source>
        <dbReference type="Proteomes" id="UP000419743"/>
    </source>
</evidence>
<evidence type="ECO:0000256" key="2">
    <source>
        <dbReference type="SAM" id="SignalP"/>
    </source>
</evidence>
<keyword evidence="4" id="KW-1185">Reference proteome</keyword>
<feature type="region of interest" description="Disordered" evidence="1">
    <location>
        <begin position="231"/>
        <end position="274"/>
    </location>
</feature>
<feature type="compositionally biased region" description="Polar residues" evidence="1">
    <location>
        <begin position="36"/>
        <end position="50"/>
    </location>
</feature>
<proteinExistence type="predicted"/>
<evidence type="ECO:0000256" key="1">
    <source>
        <dbReference type="SAM" id="MobiDB-lite"/>
    </source>
</evidence>
<feature type="region of interest" description="Disordered" evidence="1">
    <location>
        <begin position="28"/>
        <end position="102"/>
    </location>
</feature>
<organism evidence="3 4">
    <name type="scientific">Occultella aeris</name>
    <dbReference type="NCBI Taxonomy" id="2761496"/>
    <lineage>
        <taxon>Bacteria</taxon>
        <taxon>Bacillati</taxon>
        <taxon>Actinomycetota</taxon>
        <taxon>Actinomycetes</taxon>
        <taxon>Micrococcales</taxon>
        <taxon>Ruaniaceae</taxon>
        <taxon>Occultella</taxon>
    </lineage>
</organism>
<feature type="chain" id="PRO_5039497074" description="BPP domain-containing protein" evidence="2">
    <location>
        <begin position="17"/>
        <end position="274"/>
    </location>
</feature>
<feature type="compositionally biased region" description="Low complexity" evidence="1">
    <location>
        <begin position="84"/>
        <end position="95"/>
    </location>
</feature>
<sequence>MRSTRTAILSRATALAAGLTLLIAGCGSSGDDGATSPPSSDGSAGSTTEPAPSGDGTSAGDGTTDGGDATGEGCPAVGADASEVPPDATPVPTVDLDGDGQDDELWLSDAEGRTLGVTTAAGGVFATTFEAGAPQAATAIAGRLGDGSAIVLLNTGRSVSLYAVQDCALVPTQNDEGEQYTFDLGFTGFGTGVGCVDLGDGLALVGLNAVSDDDGATFEVTRTEILLEAMGTSASNGESEVVAEGATADDPAVTSAQSVSCGEPQEEAVEPGGA</sequence>
<feature type="compositionally biased region" description="Acidic residues" evidence="1">
    <location>
        <begin position="264"/>
        <end position="274"/>
    </location>
</feature>
<accession>A0A7M4DNF8</accession>
<reference evidence="3 4" key="1">
    <citation type="submission" date="2019-11" db="EMBL/GenBank/DDBJ databases">
        <authorList>
            <person name="Criscuolo A."/>
        </authorList>
    </citation>
    <scope>NUCLEOTIDE SEQUENCE [LARGE SCALE GENOMIC DNA]</scope>
    <source>
        <strain evidence="3">CIP111667</strain>
    </source>
</reference>
<keyword evidence="2" id="KW-0732">Signal</keyword>
<dbReference type="PROSITE" id="PS51257">
    <property type="entry name" value="PROKAR_LIPOPROTEIN"/>
    <property type="match status" value="1"/>
</dbReference>
<dbReference type="RefSeq" id="WP_156742334.1">
    <property type="nucleotide sequence ID" value="NZ_CACRYJ010000053.1"/>
</dbReference>
<evidence type="ECO:0008006" key="5">
    <source>
        <dbReference type="Google" id="ProtNLM"/>
    </source>
</evidence>
<dbReference type="Proteomes" id="UP000419743">
    <property type="component" value="Unassembled WGS sequence"/>
</dbReference>
<dbReference type="AlphaFoldDB" id="A0A7M4DNF8"/>
<comment type="caution">
    <text evidence="3">The sequence shown here is derived from an EMBL/GenBank/DDBJ whole genome shotgun (WGS) entry which is preliminary data.</text>
</comment>
<feature type="signal peptide" evidence="2">
    <location>
        <begin position="1"/>
        <end position="16"/>
    </location>
</feature>